<evidence type="ECO:0000256" key="3">
    <source>
        <dbReference type="ARBA" id="ARBA00023002"/>
    </source>
</evidence>
<dbReference type="Proteomes" id="UP000594261">
    <property type="component" value="Chromosome 8"/>
</dbReference>
<dbReference type="FunCoup" id="A0A7N2R9M1">
    <property type="interactions" value="215"/>
</dbReference>
<dbReference type="OMA" id="HFCINCI"/>
<keyword evidence="2" id="KW-0521">NADP</keyword>
<reference evidence="4" key="2">
    <citation type="submission" date="2021-01" db="UniProtKB">
        <authorList>
            <consortium name="EnsemblPlants"/>
        </authorList>
    </citation>
    <scope>IDENTIFICATION</scope>
</reference>
<dbReference type="InParanoid" id="A0A7N2R9M1"/>
<reference evidence="4 5" key="1">
    <citation type="journal article" date="2016" name="G3 (Bethesda)">
        <title>First Draft Assembly and Annotation of the Genome of a California Endemic Oak Quercus lobata Nee (Fagaceae).</title>
        <authorList>
            <person name="Sork V.L."/>
            <person name="Fitz-Gibbon S.T."/>
            <person name="Puiu D."/>
            <person name="Crepeau M."/>
            <person name="Gugger P.F."/>
            <person name="Sherman R."/>
            <person name="Stevens K."/>
            <person name="Langley C.H."/>
            <person name="Pellegrini M."/>
            <person name="Salzberg S.L."/>
        </authorList>
    </citation>
    <scope>NUCLEOTIDE SEQUENCE [LARGE SCALE GENOMIC DNA]</scope>
    <source>
        <strain evidence="4 5">cv. SW786</strain>
    </source>
</reference>
<comment type="similarity">
    <text evidence="1">Belongs to the short-chain dehydrogenases/reductases (SDR) family.</text>
</comment>
<dbReference type="Pfam" id="PF00106">
    <property type="entry name" value="adh_short"/>
    <property type="match status" value="2"/>
</dbReference>
<name>A0A7N2R9M1_QUELO</name>
<dbReference type="AlphaFoldDB" id="A0A7N2R9M1"/>
<dbReference type="PANTHER" id="PTHR43490:SF98">
    <property type="entry name" value="OS02G0640600 PROTEIN"/>
    <property type="match status" value="1"/>
</dbReference>
<dbReference type="InterPro" id="IPR002347">
    <property type="entry name" value="SDR_fam"/>
</dbReference>
<dbReference type="PRINTS" id="PR00081">
    <property type="entry name" value="GDHRDH"/>
</dbReference>
<accession>A0A7N2R9M1</accession>
<evidence type="ECO:0000256" key="2">
    <source>
        <dbReference type="ARBA" id="ARBA00022857"/>
    </source>
</evidence>
<dbReference type="Gene3D" id="3.40.50.720">
    <property type="entry name" value="NAD(P)-binding Rossmann-like Domain"/>
    <property type="match status" value="2"/>
</dbReference>
<sequence>MAEATKKYAVVTGANKGIGFGICRKLASSGIMGVLTARDEKKGLEAVEKLRESGLSDHVVFHQLDVADHASISSLADFIKTKYGKLDMFVSQQRGDSGAIIDGDALADSGNDMQGANVDWSKILTETYKLAEECLKTNYYGAKGMIEVLLPILQLSNSPRIVNVSSSMGHLKLGDAKSLTEERVDEVLNEFLKDFKEGSLETKGWPRYTSAYVLSKAALNAYTRIVAKKFPSFRVNCVCPGYVKTDINHNTGYLTIDEGEQCRGLWSHSRWRYFKEFRYTVVTGANKGIGFEICRKLASNGIVVVLTARDEKKGLEAVEKLREFGLSDHVVFHQLDVADPASIASFADFIKTIYGKLDILVRLKLLLVV</sequence>
<evidence type="ECO:0000313" key="4">
    <source>
        <dbReference type="EnsemblPlants" id="QL08p049605:mrna"/>
    </source>
</evidence>
<dbReference type="SUPFAM" id="SSF51735">
    <property type="entry name" value="NAD(P)-binding Rossmann-fold domains"/>
    <property type="match status" value="2"/>
</dbReference>
<protein>
    <recommendedName>
        <fullName evidence="6">(+)-neomenthol dehydrogenase</fullName>
    </recommendedName>
</protein>
<dbReference type="Pfam" id="PF13561">
    <property type="entry name" value="adh_short_C2"/>
    <property type="match status" value="1"/>
</dbReference>
<evidence type="ECO:0000313" key="5">
    <source>
        <dbReference type="Proteomes" id="UP000594261"/>
    </source>
</evidence>
<proteinExistence type="inferred from homology"/>
<dbReference type="EMBL" id="LRBV02000008">
    <property type="status" value="NOT_ANNOTATED_CDS"/>
    <property type="molecule type" value="Genomic_DNA"/>
</dbReference>
<dbReference type="Gramene" id="QL08p049605:mrna">
    <property type="protein sequence ID" value="QL08p049605:mrna"/>
    <property type="gene ID" value="QL08p049605"/>
</dbReference>
<keyword evidence="5" id="KW-1185">Reference proteome</keyword>
<dbReference type="GO" id="GO:0016020">
    <property type="term" value="C:membrane"/>
    <property type="evidence" value="ECO:0007669"/>
    <property type="project" value="TreeGrafter"/>
</dbReference>
<keyword evidence="3" id="KW-0560">Oxidoreductase</keyword>
<organism evidence="4 5">
    <name type="scientific">Quercus lobata</name>
    <name type="common">Valley oak</name>
    <dbReference type="NCBI Taxonomy" id="97700"/>
    <lineage>
        <taxon>Eukaryota</taxon>
        <taxon>Viridiplantae</taxon>
        <taxon>Streptophyta</taxon>
        <taxon>Embryophyta</taxon>
        <taxon>Tracheophyta</taxon>
        <taxon>Spermatophyta</taxon>
        <taxon>Magnoliopsida</taxon>
        <taxon>eudicotyledons</taxon>
        <taxon>Gunneridae</taxon>
        <taxon>Pentapetalae</taxon>
        <taxon>rosids</taxon>
        <taxon>fabids</taxon>
        <taxon>Fagales</taxon>
        <taxon>Fagaceae</taxon>
        <taxon>Quercus</taxon>
    </lineage>
</organism>
<evidence type="ECO:0008006" key="6">
    <source>
        <dbReference type="Google" id="ProtNLM"/>
    </source>
</evidence>
<dbReference type="EnsemblPlants" id="QL08p049605:mrna">
    <property type="protein sequence ID" value="QL08p049605:mrna"/>
    <property type="gene ID" value="QL08p049605"/>
</dbReference>
<evidence type="ECO:0000256" key="1">
    <source>
        <dbReference type="ARBA" id="ARBA00006484"/>
    </source>
</evidence>
<dbReference type="InterPro" id="IPR036291">
    <property type="entry name" value="NAD(P)-bd_dom_sf"/>
</dbReference>
<dbReference type="PANTHER" id="PTHR43490">
    <property type="entry name" value="(+)-NEOMENTHOL DEHYDROGENASE"/>
    <property type="match status" value="1"/>
</dbReference>
<dbReference type="GO" id="GO:0016491">
    <property type="term" value="F:oxidoreductase activity"/>
    <property type="evidence" value="ECO:0007669"/>
    <property type="project" value="UniProtKB-KW"/>
</dbReference>